<dbReference type="InterPro" id="IPR036894">
    <property type="entry name" value="YbaB-like_sf"/>
</dbReference>
<dbReference type="InterPro" id="IPR004401">
    <property type="entry name" value="YbaB/EbfC"/>
</dbReference>
<evidence type="ECO:0000313" key="3">
    <source>
        <dbReference type="Proteomes" id="UP000272729"/>
    </source>
</evidence>
<keyword evidence="3" id="KW-1185">Reference proteome</keyword>
<dbReference type="OrthoDB" id="3689339at2"/>
<organism evidence="2 3">
    <name type="scientific">Saccharothrix variisporea</name>
    <dbReference type="NCBI Taxonomy" id="543527"/>
    <lineage>
        <taxon>Bacteria</taxon>
        <taxon>Bacillati</taxon>
        <taxon>Actinomycetota</taxon>
        <taxon>Actinomycetes</taxon>
        <taxon>Pseudonocardiales</taxon>
        <taxon>Pseudonocardiaceae</taxon>
        <taxon>Saccharothrix</taxon>
    </lineage>
</organism>
<protein>
    <submittedName>
        <fullName evidence="2">YbaB/EbfC DNA-binding family protein</fullName>
    </submittedName>
</protein>
<feature type="compositionally biased region" description="Low complexity" evidence="1">
    <location>
        <begin position="131"/>
        <end position="151"/>
    </location>
</feature>
<dbReference type="Proteomes" id="UP000272729">
    <property type="component" value="Unassembled WGS sequence"/>
</dbReference>
<dbReference type="EMBL" id="RBXR01000001">
    <property type="protein sequence ID" value="RKT72303.1"/>
    <property type="molecule type" value="Genomic_DNA"/>
</dbReference>
<dbReference type="Gene3D" id="3.30.1310.10">
    <property type="entry name" value="Nucleoid-associated protein YbaB-like domain"/>
    <property type="match status" value="1"/>
</dbReference>
<dbReference type="SUPFAM" id="SSF82607">
    <property type="entry name" value="YbaB-like"/>
    <property type="match status" value="1"/>
</dbReference>
<name>A0A495XIG6_9PSEU</name>
<feature type="region of interest" description="Disordered" evidence="1">
    <location>
        <begin position="97"/>
        <end position="175"/>
    </location>
</feature>
<reference evidence="2 3" key="1">
    <citation type="submission" date="2018-10" db="EMBL/GenBank/DDBJ databases">
        <title>Sequencing the genomes of 1000 actinobacteria strains.</title>
        <authorList>
            <person name="Klenk H.-P."/>
        </authorList>
    </citation>
    <scope>NUCLEOTIDE SEQUENCE [LARGE SCALE GENOMIC DNA]</scope>
    <source>
        <strain evidence="2 3">DSM 43911</strain>
    </source>
</reference>
<feature type="compositionally biased region" description="Acidic residues" evidence="1">
    <location>
        <begin position="157"/>
        <end position="166"/>
    </location>
</feature>
<evidence type="ECO:0000313" key="2">
    <source>
        <dbReference type="EMBL" id="RKT72303.1"/>
    </source>
</evidence>
<dbReference type="GO" id="GO:0003677">
    <property type="term" value="F:DNA binding"/>
    <property type="evidence" value="ECO:0007669"/>
    <property type="project" value="UniProtKB-KW"/>
</dbReference>
<feature type="compositionally biased region" description="Pro residues" evidence="1">
    <location>
        <begin position="112"/>
        <end position="130"/>
    </location>
</feature>
<proteinExistence type="predicted"/>
<sequence length="175" mass="18433">MSVQEDRIAAADRLTDVLARVVGTATHPSGLVTVTASAVGSLKHVRIQPAALNQGADAVGRLVVETARLAVDAAVQTSYNELAKSLGDSMAMAIEDFAGPSPFARKAEAEPEPPQAAPPPVPQPPRPHTPPAQAQRPAPPWAGQQTSAPRSRPAPPPEDDDDDDFFADPFRGQRR</sequence>
<dbReference type="RefSeq" id="WP_121225234.1">
    <property type="nucleotide sequence ID" value="NZ_JBIUBA010000037.1"/>
</dbReference>
<dbReference type="AlphaFoldDB" id="A0A495XIG6"/>
<dbReference type="Pfam" id="PF02575">
    <property type="entry name" value="YbaB_DNA_bd"/>
    <property type="match status" value="1"/>
</dbReference>
<comment type="caution">
    <text evidence="2">The sequence shown here is derived from an EMBL/GenBank/DDBJ whole genome shotgun (WGS) entry which is preliminary data.</text>
</comment>
<accession>A0A495XIG6</accession>
<evidence type="ECO:0000256" key="1">
    <source>
        <dbReference type="SAM" id="MobiDB-lite"/>
    </source>
</evidence>
<gene>
    <name evidence="2" type="ORF">DFJ66_5613</name>
</gene>
<keyword evidence="2" id="KW-0238">DNA-binding</keyword>